<dbReference type="SUPFAM" id="SSF46894">
    <property type="entry name" value="C-terminal effector domain of the bipartite response regulators"/>
    <property type="match status" value="1"/>
</dbReference>
<dbReference type="GO" id="GO:0000156">
    <property type="term" value="F:phosphorelay response regulator activity"/>
    <property type="evidence" value="ECO:0007669"/>
    <property type="project" value="TreeGrafter"/>
</dbReference>
<dbReference type="SUPFAM" id="SSF52172">
    <property type="entry name" value="CheY-like"/>
    <property type="match status" value="1"/>
</dbReference>
<protein>
    <submittedName>
        <fullName evidence="6">DNA-binding response regulator</fullName>
    </submittedName>
</protein>
<dbReference type="GO" id="GO:0005829">
    <property type="term" value="C:cytosol"/>
    <property type="evidence" value="ECO:0007669"/>
    <property type="project" value="TreeGrafter"/>
</dbReference>
<dbReference type="Pfam" id="PF00072">
    <property type="entry name" value="Response_reg"/>
    <property type="match status" value="1"/>
</dbReference>
<keyword evidence="4 6" id="KW-0238">DNA-binding</keyword>
<dbReference type="GO" id="GO:0032993">
    <property type="term" value="C:protein-DNA complex"/>
    <property type="evidence" value="ECO:0007669"/>
    <property type="project" value="TreeGrafter"/>
</dbReference>
<dbReference type="AlphaFoldDB" id="A0A402CW71"/>
<proteinExistence type="predicted"/>
<dbReference type="Pfam" id="PF00486">
    <property type="entry name" value="Trans_reg_C"/>
    <property type="match status" value="1"/>
</dbReference>
<dbReference type="GO" id="GO:0000976">
    <property type="term" value="F:transcription cis-regulatory region binding"/>
    <property type="evidence" value="ECO:0007669"/>
    <property type="project" value="TreeGrafter"/>
</dbReference>
<keyword evidence="5" id="KW-0804">Transcription</keyword>
<dbReference type="InterPro" id="IPR011006">
    <property type="entry name" value="CheY-like_superfamily"/>
</dbReference>
<keyword evidence="1" id="KW-0597">Phosphoprotein</keyword>
<keyword evidence="7" id="KW-1185">Reference proteome</keyword>
<dbReference type="GO" id="GO:0006355">
    <property type="term" value="P:regulation of DNA-templated transcription"/>
    <property type="evidence" value="ECO:0007669"/>
    <property type="project" value="InterPro"/>
</dbReference>
<dbReference type="PROSITE" id="PS51755">
    <property type="entry name" value="OMPR_PHOB"/>
    <property type="match status" value="1"/>
</dbReference>
<dbReference type="KEGG" id="ccot:CCAX7_61060"/>
<organism evidence="6 7">
    <name type="scientific">Capsulimonas corticalis</name>
    <dbReference type="NCBI Taxonomy" id="2219043"/>
    <lineage>
        <taxon>Bacteria</taxon>
        <taxon>Bacillati</taxon>
        <taxon>Armatimonadota</taxon>
        <taxon>Armatimonadia</taxon>
        <taxon>Capsulimonadales</taxon>
        <taxon>Capsulimonadaceae</taxon>
        <taxon>Capsulimonas</taxon>
    </lineage>
</organism>
<dbReference type="InterPro" id="IPR001789">
    <property type="entry name" value="Sig_transdc_resp-reg_receiver"/>
</dbReference>
<dbReference type="Gene3D" id="3.40.50.2300">
    <property type="match status" value="1"/>
</dbReference>
<dbReference type="Gene3D" id="6.10.250.690">
    <property type="match status" value="1"/>
</dbReference>
<evidence type="ECO:0000256" key="4">
    <source>
        <dbReference type="ARBA" id="ARBA00023125"/>
    </source>
</evidence>
<evidence type="ECO:0000256" key="3">
    <source>
        <dbReference type="ARBA" id="ARBA00023015"/>
    </source>
</evidence>
<dbReference type="FunFam" id="1.10.10.10:FF:000018">
    <property type="entry name" value="DNA-binding response regulator ResD"/>
    <property type="match status" value="1"/>
</dbReference>
<dbReference type="CDD" id="cd00383">
    <property type="entry name" value="trans_reg_C"/>
    <property type="match status" value="1"/>
</dbReference>
<dbReference type="InterPro" id="IPR039420">
    <property type="entry name" value="WalR-like"/>
</dbReference>
<dbReference type="InterPro" id="IPR036388">
    <property type="entry name" value="WH-like_DNA-bd_sf"/>
</dbReference>
<dbReference type="SMART" id="SM00448">
    <property type="entry name" value="REC"/>
    <property type="match status" value="1"/>
</dbReference>
<evidence type="ECO:0000313" key="7">
    <source>
        <dbReference type="Proteomes" id="UP000287394"/>
    </source>
</evidence>
<dbReference type="Gene3D" id="1.10.10.10">
    <property type="entry name" value="Winged helix-like DNA-binding domain superfamily/Winged helix DNA-binding domain"/>
    <property type="match status" value="1"/>
</dbReference>
<evidence type="ECO:0000256" key="2">
    <source>
        <dbReference type="ARBA" id="ARBA00023012"/>
    </source>
</evidence>
<evidence type="ECO:0000256" key="1">
    <source>
        <dbReference type="ARBA" id="ARBA00022553"/>
    </source>
</evidence>
<keyword evidence="3" id="KW-0805">Transcription regulation</keyword>
<evidence type="ECO:0000256" key="5">
    <source>
        <dbReference type="ARBA" id="ARBA00023163"/>
    </source>
</evidence>
<gene>
    <name evidence="6" type="primary">drrA</name>
    <name evidence="6" type="ORF">CCAX7_61060</name>
</gene>
<dbReference type="FunCoup" id="A0A402CW71">
    <property type="interactions" value="410"/>
</dbReference>
<dbReference type="RefSeq" id="WP_119321606.1">
    <property type="nucleotide sequence ID" value="NZ_AP025739.1"/>
</dbReference>
<dbReference type="OrthoDB" id="9790442at2"/>
<dbReference type="FunFam" id="3.40.50.2300:FF:000001">
    <property type="entry name" value="DNA-binding response regulator PhoB"/>
    <property type="match status" value="1"/>
</dbReference>
<dbReference type="PROSITE" id="PS50110">
    <property type="entry name" value="RESPONSE_REGULATORY"/>
    <property type="match status" value="1"/>
</dbReference>
<evidence type="ECO:0000313" key="6">
    <source>
        <dbReference type="EMBL" id="BDI34055.1"/>
    </source>
</evidence>
<name>A0A402CW71_9BACT</name>
<sequence>MKQTAPANVLIVEDDRDISHLVELHLRDAGYNVDIAYDGADGLERALTKAYDLAILDLNLPGVEGLEICRRLRAKPSYPLILMLTARSSELDRVLGLEIGADDYLIKPFGIRELLARVKALLRRMEARSTSSDLCPEEEKVIRGGPLVIDADKRQVTLSGQDVNLTAKEFDLLFLLACHPARVYTRAQLLDLVWGMGYEGYEHTVNSHINRLRSKIEKNSAHPHYLLTAWGVGYKFASRDTWGDN</sequence>
<keyword evidence="2" id="KW-0902">Two-component regulatory system</keyword>
<accession>A0A402CW71</accession>
<dbReference type="Proteomes" id="UP000287394">
    <property type="component" value="Chromosome"/>
</dbReference>
<dbReference type="PANTHER" id="PTHR48111:SF4">
    <property type="entry name" value="DNA-BINDING DUAL TRANSCRIPTIONAL REGULATOR OMPR"/>
    <property type="match status" value="1"/>
</dbReference>
<dbReference type="PANTHER" id="PTHR48111">
    <property type="entry name" value="REGULATOR OF RPOS"/>
    <property type="match status" value="1"/>
</dbReference>
<dbReference type="EMBL" id="AP025739">
    <property type="protein sequence ID" value="BDI34055.1"/>
    <property type="molecule type" value="Genomic_DNA"/>
</dbReference>
<reference evidence="6 7" key="1">
    <citation type="journal article" date="2019" name="Int. J. Syst. Evol. Microbiol.">
        <title>Capsulimonas corticalis gen. nov., sp. nov., an aerobic capsulated bacterium, of a novel bacterial order, Capsulimonadales ord. nov., of the class Armatimonadia of the phylum Armatimonadetes.</title>
        <authorList>
            <person name="Li J."/>
            <person name="Kudo C."/>
            <person name="Tonouchi A."/>
        </authorList>
    </citation>
    <scope>NUCLEOTIDE SEQUENCE [LARGE SCALE GENOMIC DNA]</scope>
    <source>
        <strain evidence="6 7">AX-7</strain>
    </source>
</reference>
<dbReference type="SMART" id="SM00862">
    <property type="entry name" value="Trans_reg_C"/>
    <property type="match status" value="1"/>
</dbReference>
<dbReference type="InterPro" id="IPR001867">
    <property type="entry name" value="OmpR/PhoB-type_DNA-bd"/>
</dbReference>
<dbReference type="InterPro" id="IPR016032">
    <property type="entry name" value="Sig_transdc_resp-reg_C-effctor"/>
</dbReference>